<feature type="domain" description="C2H2-type" evidence="13">
    <location>
        <begin position="342"/>
        <end position="369"/>
    </location>
</feature>
<keyword evidence="5" id="KW-0677">Repeat</keyword>
<dbReference type="FunFam" id="3.30.160.60:FF:001270">
    <property type="entry name" value="zinc finger protein 583 isoform X1"/>
    <property type="match status" value="1"/>
</dbReference>
<evidence type="ECO:0000256" key="2">
    <source>
        <dbReference type="ARBA" id="ARBA00004123"/>
    </source>
</evidence>
<evidence type="ECO:0000256" key="12">
    <source>
        <dbReference type="PROSITE-ProRule" id="PRU00042"/>
    </source>
</evidence>
<evidence type="ECO:0000313" key="16">
    <source>
        <dbReference type="Proteomes" id="UP001488838"/>
    </source>
</evidence>
<dbReference type="FunFam" id="3.30.160.60:FF:000424">
    <property type="entry name" value="Zinc finger protein 140"/>
    <property type="match status" value="1"/>
</dbReference>
<feature type="domain" description="C2H2-type" evidence="13">
    <location>
        <begin position="622"/>
        <end position="649"/>
    </location>
</feature>
<evidence type="ECO:0000259" key="13">
    <source>
        <dbReference type="PROSITE" id="PS50157"/>
    </source>
</evidence>
<sequence>ISGDIYCWASSLTPYPRGQTRTLTAESAHWVLWLAAVVWAGSLARRRLGAATDVLRAGHRFASGRVCSGGVGFVVARGCAAGAARLASAPSSRRRAPGVRSFLLRSGRALRFFLRLGCGRCLVWSPEDIEVFRVAHLILGAQSSGLWPLAGCSDASECRCTHLLFCLDLAVLPSVRPLGLTWKRCSAGTPVLQGLQIMCVLGRISFLRPEGGFPDSTVGAGGKKVLPKPELLGMKMLEPSASEPGEFHEDRLAQLLGTPERQSLESPPSQEMAVAHWKIQTGETAQLCSKSGRNPVLNSNLLILQRELLEGEARSCGVGGRSFPFNSNVVPHPISHAGEKPYQCDHCGKGFSQNSLLTEHQRVHAGDRLSVCNVCGKDLVHYADLVEHQRVHSGEKPFKCAQCGKAFCHSSDLLRHQRVHTRERPFECKECGKGFSQSSLLIRHQRIHTGERPYECNECGKSFIRSSSLIRHYQIHTEVKQYECRECGKAFRHRSDLIEHQRIHTGERPFECHECGKAFIRSSKLIQHQRIHTGERPYVCNECGKRFSQTSNFTQHQRIHTGEKLYECNECGKAFFLSSYLIRHQKIHTGERVYECKECGKAFLQKAHLTEHQKIHTGDRPFECKDCGKAFIQSSKLLLHQIVHTGEKPYVCSYCGKGFIQRSNFLQHQKTHTEEKLRQYSQHGTDLTSPPDFVHQEDLSLSETSLHLGEASTDQECHAVLEPSVYQVPVTFRDVAVYFGREEWECLSPNQRTLYRDVMLENFRNFIELGKGCILVSGAWWVLDKDPWTASGYRGPRPDLISHLEQWDEPWVEDWDRLEFLEARKGVCPGGRKSMDRKRPRDLALAHERAHPQTGAKIGPTLKKSVLTLGKVNLPRATAGKKVHGQDAFQNQMCGKSCRKQSGLTEQCKNGAEGQRQPFICGTCGKALSCYSRLAAHQTVHTGTRSFKCFECGRTFRWVSNLLRHQRNHTSEKPFGCEVCGQAFNWKDRLTQHRKIHTEHSPYVCSDCGKAFKQKSNLLRHKRVHTGERPFYCDSCGKAFRTKENLSHHQRIHSGEKPYTCDECGKAFRWPKSFSIHQRVHLAKRFYECEHCGKGFRHLGFFTRHQRTHRRGKV</sequence>
<gene>
    <name evidence="15" type="ORF">U0070_023689</name>
</gene>
<evidence type="ECO:0000256" key="7">
    <source>
        <dbReference type="ARBA" id="ARBA00022833"/>
    </source>
</evidence>
<feature type="domain" description="C2H2-type" evidence="13">
    <location>
        <begin position="454"/>
        <end position="481"/>
    </location>
</feature>
<dbReference type="InterPro" id="IPR050752">
    <property type="entry name" value="C2H2-ZF_domain"/>
</dbReference>
<accession>A0AAW0HCK2</accession>
<comment type="subcellular location">
    <subcellularLocation>
        <location evidence="2">Nucleus</location>
    </subcellularLocation>
</comment>
<name>A0AAW0HCK2_MYOGA</name>
<organism evidence="15 16">
    <name type="scientific">Myodes glareolus</name>
    <name type="common">Bank vole</name>
    <name type="synonym">Clethrionomys glareolus</name>
    <dbReference type="NCBI Taxonomy" id="447135"/>
    <lineage>
        <taxon>Eukaryota</taxon>
        <taxon>Metazoa</taxon>
        <taxon>Chordata</taxon>
        <taxon>Craniata</taxon>
        <taxon>Vertebrata</taxon>
        <taxon>Euteleostomi</taxon>
        <taxon>Mammalia</taxon>
        <taxon>Eutheria</taxon>
        <taxon>Euarchontoglires</taxon>
        <taxon>Glires</taxon>
        <taxon>Rodentia</taxon>
        <taxon>Myomorpha</taxon>
        <taxon>Muroidea</taxon>
        <taxon>Cricetidae</taxon>
        <taxon>Arvicolinae</taxon>
        <taxon>Myodes</taxon>
    </lineage>
</organism>
<keyword evidence="7" id="KW-0862">Zinc</keyword>
<dbReference type="SUPFAM" id="SSF109640">
    <property type="entry name" value="KRAB domain (Kruppel-associated box)"/>
    <property type="match status" value="1"/>
</dbReference>
<dbReference type="Gene3D" id="3.30.160.60">
    <property type="entry name" value="Classic Zinc Finger"/>
    <property type="match status" value="19"/>
</dbReference>
<evidence type="ECO:0000256" key="10">
    <source>
        <dbReference type="ARBA" id="ARBA00023163"/>
    </source>
</evidence>
<feature type="domain" description="C2H2-type" evidence="13">
    <location>
        <begin position="538"/>
        <end position="565"/>
    </location>
</feature>
<evidence type="ECO:0000256" key="1">
    <source>
        <dbReference type="ARBA" id="ARBA00003767"/>
    </source>
</evidence>
<dbReference type="FunFam" id="3.30.160.60:FF:000005">
    <property type="entry name" value="Zinc finger protein 14 homolog"/>
    <property type="match status" value="1"/>
</dbReference>
<dbReference type="EMBL" id="JBBHLL010000629">
    <property type="protein sequence ID" value="KAK7799236.1"/>
    <property type="molecule type" value="Genomic_DNA"/>
</dbReference>
<dbReference type="InterPro" id="IPR013087">
    <property type="entry name" value="Znf_C2H2_type"/>
</dbReference>
<dbReference type="SMART" id="SM00349">
    <property type="entry name" value="KRAB"/>
    <property type="match status" value="1"/>
</dbReference>
<feature type="domain" description="C2H2-type" evidence="13">
    <location>
        <begin position="919"/>
        <end position="946"/>
    </location>
</feature>
<dbReference type="AlphaFoldDB" id="A0AAW0HCK2"/>
<feature type="domain" description="C2H2-type" evidence="13">
    <location>
        <begin position="650"/>
        <end position="677"/>
    </location>
</feature>
<dbReference type="GO" id="GO:0000981">
    <property type="term" value="F:DNA-binding transcription factor activity, RNA polymerase II-specific"/>
    <property type="evidence" value="ECO:0007669"/>
    <property type="project" value="TreeGrafter"/>
</dbReference>
<dbReference type="CDD" id="cd07765">
    <property type="entry name" value="KRAB_A-box"/>
    <property type="match status" value="1"/>
</dbReference>
<dbReference type="Pfam" id="PF00096">
    <property type="entry name" value="zf-C2H2"/>
    <property type="match status" value="16"/>
</dbReference>
<feature type="domain" description="C2H2-type" evidence="13">
    <location>
        <begin position="314"/>
        <end position="341"/>
    </location>
</feature>
<dbReference type="FunFam" id="3.30.160.60:FF:000737">
    <property type="entry name" value="Zinc finger protein 565"/>
    <property type="match status" value="1"/>
</dbReference>
<dbReference type="FunFam" id="3.30.160.60:FF:001697">
    <property type="entry name" value="zinc finger protein 623"/>
    <property type="match status" value="3"/>
</dbReference>
<dbReference type="FunFam" id="3.30.160.60:FF:000352">
    <property type="entry name" value="zinc finger protein 3 homolog"/>
    <property type="match status" value="1"/>
</dbReference>
<reference evidence="15 16" key="1">
    <citation type="journal article" date="2023" name="bioRxiv">
        <title>Conserved and derived expression patterns and positive selection on dental genes reveal complex evolutionary context of ever-growing rodent molars.</title>
        <authorList>
            <person name="Calamari Z.T."/>
            <person name="Song A."/>
            <person name="Cohen E."/>
            <person name="Akter M."/>
            <person name="Roy R.D."/>
            <person name="Hallikas O."/>
            <person name="Christensen M.M."/>
            <person name="Li P."/>
            <person name="Marangoni P."/>
            <person name="Jernvall J."/>
            <person name="Klein O.D."/>
        </authorList>
    </citation>
    <scope>NUCLEOTIDE SEQUENCE [LARGE SCALE GENOMIC DNA]</scope>
    <source>
        <strain evidence="15">V071</strain>
    </source>
</reference>
<evidence type="ECO:0000256" key="6">
    <source>
        <dbReference type="ARBA" id="ARBA00022771"/>
    </source>
</evidence>
<dbReference type="GO" id="GO:0005654">
    <property type="term" value="C:nucleoplasm"/>
    <property type="evidence" value="ECO:0007669"/>
    <property type="project" value="UniProtKB-ARBA"/>
</dbReference>
<feature type="domain" description="C2H2-type" evidence="13">
    <location>
        <begin position="1031"/>
        <end position="1058"/>
    </location>
</feature>
<dbReference type="FunFam" id="3.30.160.60:FF:002716">
    <property type="entry name" value="Zinc finger protein 212"/>
    <property type="match status" value="1"/>
</dbReference>
<comment type="caution">
    <text evidence="15">The sequence shown here is derived from an EMBL/GenBank/DDBJ whole genome shotgun (WGS) entry which is preliminary data.</text>
</comment>
<dbReference type="InterPro" id="IPR036051">
    <property type="entry name" value="KRAB_dom_sf"/>
</dbReference>
<keyword evidence="16" id="KW-1185">Reference proteome</keyword>
<comment type="similarity">
    <text evidence="3">Belongs to the krueppel C2H2-type zinc-finger protein family.</text>
</comment>
<feature type="domain" description="C2H2-type" evidence="13">
    <location>
        <begin position="398"/>
        <end position="425"/>
    </location>
</feature>
<evidence type="ECO:0000256" key="8">
    <source>
        <dbReference type="ARBA" id="ARBA00023015"/>
    </source>
</evidence>
<evidence type="ECO:0000256" key="5">
    <source>
        <dbReference type="ARBA" id="ARBA00022737"/>
    </source>
</evidence>
<dbReference type="GO" id="GO:0008270">
    <property type="term" value="F:zinc ion binding"/>
    <property type="evidence" value="ECO:0007669"/>
    <property type="project" value="UniProtKB-KW"/>
</dbReference>
<keyword evidence="9" id="KW-0238">DNA-binding</keyword>
<feature type="domain" description="C2H2-type" evidence="13">
    <location>
        <begin position="482"/>
        <end position="509"/>
    </location>
</feature>
<dbReference type="InterPro" id="IPR036236">
    <property type="entry name" value="Znf_C2H2_sf"/>
</dbReference>
<dbReference type="FunFam" id="3.30.160.60:FF:000016">
    <property type="entry name" value="zinc finger protein 37 homolog"/>
    <property type="match status" value="1"/>
</dbReference>
<evidence type="ECO:0000256" key="4">
    <source>
        <dbReference type="ARBA" id="ARBA00022723"/>
    </source>
</evidence>
<dbReference type="Proteomes" id="UP001488838">
    <property type="component" value="Unassembled WGS sequence"/>
</dbReference>
<dbReference type="Gene3D" id="6.10.140.140">
    <property type="match status" value="1"/>
</dbReference>
<evidence type="ECO:0000313" key="15">
    <source>
        <dbReference type="EMBL" id="KAK7799236.1"/>
    </source>
</evidence>
<dbReference type="FunFam" id="3.30.160.60:FF:000281">
    <property type="entry name" value="Zinc finger protein 558 isoform X1"/>
    <property type="match status" value="1"/>
</dbReference>
<dbReference type="FunFam" id="3.30.160.60:FF:002343">
    <property type="entry name" value="Zinc finger protein 33A"/>
    <property type="match status" value="2"/>
</dbReference>
<feature type="domain" description="C2H2-type" evidence="13">
    <location>
        <begin position="947"/>
        <end position="974"/>
    </location>
</feature>
<keyword evidence="6 12" id="KW-0863">Zinc-finger</keyword>
<dbReference type="PANTHER" id="PTHR24384">
    <property type="entry name" value="FINGER PUTATIVE TRANSCRIPTION FACTOR FAMILY-RELATED"/>
    <property type="match status" value="1"/>
</dbReference>
<dbReference type="FunFam" id="3.30.160.60:FF:002143">
    <property type="entry name" value="zinc finger protein 623"/>
    <property type="match status" value="1"/>
</dbReference>
<feature type="domain" description="C2H2-type" evidence="13">
    <location>
        <begin position="594"/>
        <end position="621"/>
    </location>
</feature>
<evidence type="ECO:0000259" key="14">
    <source>
        <dbReference type="PROSITE" id="PS50805"/>
    </source>
</evidence>
<keyword evidence="10" id="KW-0804">Transcription</keyword>
<dbReference type="PANTHER" id="PTHR24384:SF242">
    <property type="entry name" value="ZINC FINGER PROTEIN 628"/>
    <property type="match status" value="1"/>
</dbReference>
<dbReference type="SMART" id="SM00355">
    <property type="entry name" value="ZnF_C2H2"/>
    <property type="match status" value="19"/>
</dbReference>
<feature type="domain" description="C2H2-type" evidence="13">
    <location>
        <begin position="370"/>
        <end position="397"/>
    </location>
</feature>
<dbReference type="PROSITE" id="PS50157">
    <property type="entry name" value="ZINC_FINGER_C2H2_2"/>
    <property type="match status" value="20"/>
</dbReference>
<feature type="domain" description="C2H2-type" evidence="13">
    <location>
        <begin position="510"/>
        <end position="537"/>
    </location>
</feature>
<evidence type="ECO:0000256" key="11">
    <source>
        <dbReference type="ARBA" id="ARBA00023242"/>
    </source>
</evidence>
<dbReference type="GO" id="GO:0000978">
    <property type="term" value="F:RNA polymerase II cis-regulatory region sequence-specific DNA binding"/>
    <property type="evidence" value="ECO:0007669"/>
    <property type="project" value="TreeGrafter"/>
</dbReference>
<feature type="domain" description="C2H2-type" evidence="13">
    <location>
        <begin position="566"/>
        <end position="593"/>
    </location>
</feature>
<feature type="domain" description="KRAB" evidence="14">
    <location>
        <begin position="730"/>
        <end position="823"/>
    </location>
</feature>
<dbReference type="Pfam" id="PF01352">
    <property type="entry name" value="KRAB"/>
    <property type="match status" value="1"/>
</dbReference>
<feature type="domain" description="C2H2-type" evidence="13">
    <location>
        <begin position="1059"/>
        <end position="1086"/>
    </location>
</feature>
<keyword evidence="4" id="KW-0479">Metal-binding</keyword>
<dbReference type="InterPro" id="IPR001909">
    <property type="entry name" value="KRAB"/>
</dbReference>
<keyword evidence="8" id="KW-0805">Transcription regulation</keyword>
<feature type="domain" description="C2H2-type" evidence="13">
    <location>
        <begin position="426"/>
        <end position="453"/>
    </location>
</feature>
<feature type="domain" description="C2H2-type" evidence="13">
    <location>
        <begin position="1003"/>
        <end position="1030"/>
    </location>
</feature>
<dbReference type="PROSITE" id="PS50805">
    <property type="entry name" value="KRAB"/>
    <property type="match status" value="1"/>
</dbReference>
<dbReference type="FunFam" id="3.30.160.60:FF:000902">
    <property type="entry name" value="Zinc finger protein 445"/>
    <property type="match status" value="1"/>
</dbReference>
<comment type="function">
    <text evidence="1">May be involved in transcriptional regulation.</text>
</comment>
<feature type="domain" description="C2H2-type" evidence="13">
    <location>
        <begin position="1087"/>
        <end position="1114"/>
    </location>
</feature>
<feature type="domain" description="C2H2-type" evidence="13">
    <location>
        <begin position="975"/>
        <end position="1002"/>
    </location>
</feature>
<dbReference type="PROSITE" id="PS00028">
    <property type="entry name" value="ZINC_FINGER_C2H2_1"/>
    <property type="match status" value="19"/>
</dbReference>
<dbReference type="FunFam" id="3.30.160.60:FF:000348">
    <property type="entry name" value="zinc finger protein 260"/>
    <property type="match status" value="1"/>
</dbReference>
<evidence type="ECO:0000256" key="3">
    <source>
        <dbReference type="ARBA" id="ARBA00006991"/>
    </source>
</evidence>
<feature type="non-terminal residue" evidence="15">
    <location>
        <position position="1"/>
    </location>
</feature>
<protein>
    <submittedName>
        <fullName evidence="15">Uncharacterized protein</fullName>
    </submittedName>
</protein>
<keyword evidence="11" id="KW-0539">Nucleus</keyword>
<proteinExistence type="inferred from homology"/>
<dbReference type="SUPFAM" id="SSF57667">
    <property type="entry name" value="beta-beta-alpha zinc fingers"/>
    <property type="match status" value="11"/>
</dbReference>
<evidence type="ECO:0000256" key="9">
    <source>
        <dbReference type="ARBA" id="ARBA00023125"/>
    </source>
</evidence>